<reference evidence="2" key="3">
    <citation type="submission" date="2016-07" db="EMBL/GenBank/DDBJ databases">
        <title>Evolution of pathogenesis and genome organization in the Tremellales.</title>
        <authorList>
            <person name="Cuomo C."/>
            <person name="Litvintseva A."/>
            <person name="Heitman J."/>
            <person name="Chen Y."/>
            <person name="Sun S."/>
            <person name="Springer D."/>
            <person name="Dromer F."/>
            <person name="Young S."/>
            <person name="Zeng Q."/>
            <person name="Chapman S."/>
            <person name="Gujja S."/>
            <person name="Saif S."/>
            <person name="Birren B."/>
        </authorList>
    </citation>
    <scope>NUCLEOTIDE SEQUENCE</scope>
    <source>
        <strain evidence="2">CBS 10737</strain>
    </source>
</reference>
<reference evidence="3" key="4">
    <citation type="submission" date="2024-02" db="EMBL/GenBank/DDBJ databases">
        <title>Comparative genomics of Cryptococcus and Kwoniella reveals pathogenesis evolution and contrasting modes of karyotype evolution via chromosome fusion or intercentromeric recombination.</title>
        <authorList>
            <person name="Coelho M.A."/>
            <person name="David-Palma M."/>
            <person name="Shea T."/>
            <person name="Bowers K."/>
            <person name="McGinley-Smith S."/>
            <person name="Mohammad A.W."/>
            <person name="Gnirke A."/>
            <person name="Yurkov A.M."/>
            <person name="Nowrousian M."/>
            <person name="Sun S."/>
            <person name="Cuomo C.A."/>
            <person name="Heitman J."/>
        </authorList>
    </citation>
    <scope>NUCLEOTIDE SEQUENCE</scope>
    <source>
        <strain evidence="3">CBS 10737</strain>
    </source>
</reference>
<evidence type="ECO:0000256" key="1">
    <source>
        <dbReference type="SAM" id="SignalP"/>
    </source>
</evidence>
<keyword evidence="1" id="KW-0732">Signal</keyword>
<feature type="chain" id="PRO_5008628476" evidence="1">
    <location>
        <begin position="21"/>
        <end position="129"/>
    </location>
</feature>
<name>A0A1B9IB34_9TREE</name>
<accession>A0A1B9IB34</accession>
<protein>
    <submittedName>
        <fullName evidence="2">Uncharacterized protein</fullName>
    </submittedName>
</protein>
<keyword evidence="4" id="KW-1185">Reference proteome</keyword>
<sequence>MYYTKLTIALFTSLFVSVSASPFQRDFPGPVEVIRPENITTEEFKQEFLELCPKYYGESEITDKPIFVFEDFQESFDQDTWQGRKADVSCIYQYPTAEYQNIGVDVAMALGGDGIVHTLPVEDSSDAPQ</sequence>
<evidence type="ECO:0000313" key="2">
    <source>
        <dbReference type="EMBL" id="OCF52749.1"/>
    </source>
</evidence>
<evidence type="ECO:0000313" key="4">
    <source>
        <dbReference type="Proteomes" id="UP000094020"/>
    </source>
</evidence>
<dbReference type="GeneID" id="30168414"/>
<proteinExistence type="predicted"/>
<gene>
    <name evidence="2" type="ORF">I206_00045</name>
    <name evidence="3" type="ORF">I206_101278</name>
</gene>
<dbReference type="Proteomes" id="UP000094020">
    <property type="component" value="Chromosome 1"/>
</dbReference>
<dbReference type="EMBL" id="KI894007">
    <property type="protein sequence ID" value="OCF52749.1"/>
    <property type="molecule type" value="Genomic_DNA"/>
</dbReference>
<organism evidence="2">
    <name type="scientific">Kwoniella pini CBS 10737</name>
    <dbReference type="NCBI Taxonomy" id="1296096"/>
    <lineage>
        <taxon>Eukaryota</taxon>
        <taxon>Fungi</taxon>
        <taxon>Dikarya</taxon>
        <taxon>Basidiomycota</taxon>
        <taxon>Agaricomycotina</taxon>
        <taxon>Tremellomycetes</taxon>
        <taxon>Tremellales</taxon>
        <taxon>Cryptococcaceae</taxon>
        <taxon>Kwoniella</taxon>
    </lineage>
</organism>
<dbReference type="RefSeq" id="XP_019013968.1">
    <property type="nucleotide sequence ID" value="XM_019151830.1"/>
</dbReference>
<evidence type="ECO:0000313" key="3">
    <source>
        <dbReference type="EMBL" id="WWC67370.1"/>
    </source>
</evidence>
<reference evidence="3" key="2">
    <citation type="submission" date="2013-07" db="EMBL/GenBank/DDBJ databases">
        <authorList>
            <consortium name="The Broad Institute Genome Sequencing Platform"/>
            <person name="Cuomo C."/>
            <person name="Litvintseva A."/>
            <person name="Chen Y."/>
            <person name="Heitman J."/>
            <person name="Sun S."/>
            <person name="Springer D."/>
            <person name="Dromer F."/>
            <person name="Young S.K."/>
            <person name="Zeng Q."/>
            <person name="Gargeya S."/>
            <person name="Fitzgerald M."/>
            <person name="Abouelleil A."/>
            <person name="Alvarado L."/>
            <person name="Berlin A.M."/>
            <person name="Chapman S.B."/>
            <person name="Dewar J."/>
            <person name="Goldberg J."/>
            <person name="Griggs A."/>
            <person name="Gujja S."/>
            <person name="Hansen M."/>
            <person name="Howarth C."/>
            <person name="Imamovic A."/>
            <person name="Larimer J."/>
            <person name="McCowan C."/>
            <person name="Murphy C."/>
            <person name="Pearson M."/>
            <person name="Priest M."/>
            <person name="Roberts A."/>
            <person name="Saif S."/>
            <person name="Shea T."/>
            <person name="Sykes S."/>
            <person name="Wortman J."/>
            <person name="Nusbaum C."/>
            <person name="Birren B."/>
        </authorList>
    </citation>
    <scope>NUCLEOTIDE SEQUENCE</scope>
    <source>
        <strain evidence="3">CBS 10737</strain>
    </source>
</reference>
<dbReference type="KEGG" id="kpin:30168414"/>
<feature type="signal peptide" evidence="1">
    <location>
        <begin position="1"/>
        <end position="20"/>
    </location>
</feature>
<reference evidence="2" key="1">
    <citation type="submission" date="2013-07" db="EMBL/GenBank/DDBJ databases">
        <title>The Genome Sequence of Cryptococcus pinus CBS10737.</title>
        <authorList>
            <consortium name="The Broad Institute Genome Sequencing Platform"/>
            <person name="Cuomo C."/>
            <person name="Litvintseva A."/>
            <person name="Chen Y."/>
            <person name="Heitman J."/>
            <person name="Sun S."/>
            <person name="Springer D."/>
            <person name="Dromer F."/>
            <person name="Young S.K."/>
            <person name="Zeng Q."/>
            <person name="Gargeya S."/>
            <person name="Fitzgerald M."/>
            <person name="Abouelleil A."/>
            <person name="Alvarado L."/>
            <person name="Berlin A.M."/>
            <person name="Chapman S.B."/>
            <person name="Dewar J."/>
            <person name="Goldberg J."/>
            <person name="Griggs A."/>
            <person name="Gujja S."/>
            <person name="Hansen M."/>
            <person name="Howarth C."/>
            <person name="Imamovic A."/>
            <person name="Larimer J."/>
            <person name="McCowan C."/>
            <person name="Murphy C."/>
            <person name="Pearson M."/>
            <person name="Priest M."/>
            <person name="Roberts A."/>
            <person name="Saif S."/>
            <person name="Shea T."/>
            <person name="Sykes S."/>
            <person name="Wortman J."/>
            <person name="Nusbaum C."/>
            <person name="Birren B."/>
        </authorList>
    </citation>
    <scope>NUCLEOTIDE SEQUENCE [LARGE SCALE GENOMIC DNA]</scope>
    <source>
        <strain evidence="2">CBS 10737</strain>
    </source>
</reference>
<dbReference type="AlphaFoldDB" id="A0A1B9IB34"/>
<dbReference type="EMBL" id="CP144519">
    <property type="protein sequence ID" value="WWC67370.1"/>
    <property type="molecule type" value="Genomic_DNA"/>
</dbReference>
<dbReference type="OrthoDB" id="2560010at2759"/>